<keyword evidence="6" id="KW-0378">Hydrolase</keyword>
<comment type="similarity">
    <text evidence="1 3 6">Belongs to the glycosyl hydrolase 56 family.</text>
</comment>
<dbReference type="AlphaFoldDB" id="A0A0S4JYH2"/>
<dbReference type="SUPFAM" id="SSF51445">
    <property type="entry name" value="(Trans)glycosidases"/>
    <property type="match status" value="1"/>
</dbReference>
<keyword evidence="2 5" id="KW-1015">Disulfide bond</keyword>
<protein>
    <recommendedName>
        <fullName evidence="6">Hyaluronidase</fullName>
        <ecNumber evidence="6">3.2.1.35</ecNumber>
    </recommendedName>
</protein>
<dbReference type="PROSITE" id="PS00022">
    <property type="entry name" value="EGF_1"/>
    <property type="match status" value="1"/>
</dbReference>
<dbReference type="Gene3D" id="3.20.20.70">
    <property type="entry name" value="Aldolase class I"/>
    <property type="match status" value="1"/>
</dbReference>
<reference evidence="9" key="1">
    <citation type="journal article" date="2015" name="PLoS ONE">
        <title>Isolation, N-gylcosilations and function of a hyaluronidase-like enzyme from the venom of the spider Cupiennius salei.</title>
        <authorList>
            <person name="Biner O."/>
            <person name="Trachsel C."/>
            <person name="Moser A."/>
            <person name="Kopp L."/>
            <person name="Langenegger N."/>
            <person name="Kaempfer U."/>
            <person name="Von Ballmoos C."/>
            <person name="Nentwig W."/>
            <person name="Schuerch S."/>
            <person name="Schaller J."/>
            <person name="Kuhn-Nentwig L."/>
        </authorList>
    </citation>
    <scope>NUCLEOTIDE SEQUENCE</scope>
    <source>
        <tissue evidence="9">Venom gland</tissue>
    </source>
</reference>
<dbReference type="GO" id="GO:0004415">
    <property type="term" value="F:hyalurononglucosaminidase activity"/>
    <property type="evidence" value="ECO:0007669"/>
    <property type="project" value="UniProtKB-UniRule"/>
</dbReference>
<dbReference type="PANTHER" id="PTHR11769">
    <property type="entry name" value="HYALURONIDASE"/>
    <property type="match status" value="1"/>
</dbReference>
<name>A0A0S4JYH2_CUPSA</name>
<keyword evidence="6" id="KW-0326">Glycosidase</keyword>
<accession>A0A0S4JYH2</accession>
<evidence type="ECO:0000256" key="7">
    <source>
        <dbReference type="SAM" id="SignalP"/>
    </source>
</evidence>
<evidence type="ECO:0000313" key="9">
    <source>
        <dbReference type="EMBL" id="CUH74573.1"/>
    </source>
</evidence>
<feature type="domain" description="EGF-like" evidence="8">
    <location>
        <begin position="379"/>
        <end position="390"/>
    </location>
</feature>
<evidence type="ECO:0000256" key="5">
    <source>
        <dbReference type="PIRSR" id="PIRSR038193-3"/>
    </source>
</evidence>
<evidence type="ECO:0000256" key="1">
    <source>
        <dbReference type="ARBA" id="ARBA00008871"/>
    </source>
</evidence>
<feature type="disulfide bond" evidence="5">
    <location>
        <begin position="28"/>
        <end position="315"/>
    </location>
</feature>
<dbReference type="GO" id="GO:0030214">
    <property type="term" value="P:hyaluronan catabolic process"/>
    <property type="evidence" value="ECO:0007669"/>
    <property type="project" value="TreeGrafter"/>
</dbReference>
<proteinExistence type="evidence at transcript level"/>
<dbReference type="InterPro" id="IPR000742">
    <property type="entry name" value="EGF"/>
</dbReference>
<evidence type="ECO:0000259" key="8">
    <source>
        <dbReference type="PROSITE" id="PS00022"/>
    </source>
</evidence>
<evidence type="ECO:0000256" key="2">
    <source>
        <dbReference type="ARBA" id="ARBA00023157"/>
    </source>
</evidence>
<dbReference type="EC" id="3.2.1.35" evidence="6"/>
<dbReference type="EMBL" id="LN878098">
    <property type="protein sequence ID" value="CUH74573.1"/>
    <property type="molecule type" value="mRNA"/>
</dbReference>
<evidence type="ECO:0000256" key="4">
    <source>
        <dbReference type="PIRSR" id="PIRSR038193-1"/>
    </source>
</evidence>
<dbReference type="PRINTS" id="PR00846">
    <property type="entry name" value="GLHYDRLASE56"/>
</dbReference>
<evidence type="ECO:0000256" key="6">
    <source>
        <dbReference type="RuleBase" id="RU610713"/>
    </source>
</evidence>
<feature type="chain" id="PRO_5006622983" description="Hyaluronidase" evidence="7">
    <location>
        <begin position="17"/>
        <end position="394"/>
    </location>
</feature>
<dbReference type="PANTHER" id="PTHR11769:SF35">
    <property type="entry name" value="HYALURONIDASE"/>
    <property type="match status" value="1"/>
</dbReference>
<dbReference type="GO" id="GO:0005975">
    <property type="term" value="P:carbohydrate metabolic process"/>
    <property type="evidence" value="ECO:0007669"/>
    <property type="project" value="UniProtKB-UniRule"/>
</dbReference>
<dbReference type="PIRSF" id="PIRSF038193">
    <property type="entry name" value="Hyaluronidase"/>
    <property type="match status" value="1"/>
</dbReference>
<dbReference type="InterPro" id="IPR017853">
    <property type="entry name" value="GH"/>
</dbReference>
<keyword evidence="7" id="KW-0732">Signal</keyword>
<comment type="catalytic activity">
    <reaction evidence="6">
        <text>Random hydrolysis of (1-&gt;4)-linkages between N-acetyl-beta-D-glucosamine and D-glucuronate residues in hyaluronate.</text>
        <dbReference type="EC" id="3.2.1.35"/>
    </reaction>
</comment>
<dbReference type="InterPro" id="IPR018155">
    <property type="entry name" value="Hyaluronidase"/>
</dbReference>
<dbReference type="InterPro" id="IPR013785">
    <property type="entry name" value="Aldolase_TIM"/>
</dbReference>
<dbReference type="Pfam" id="PF01630">
    <property type="entry name" value="Glyco_hydro_56"/>
    <property type="match status" value="1"/>
</dbReference>
<feature type="disulfide bond" evidence="5">
    <location>
        <begin position="340"/>
        <end position="351"/>
    </location>
</feature>
<organism evidence="9">
    <name type="scientific">Cupiennius salei</name>
    <name type="common">American wandering spider</name>
    <dbReference type="NCBI Taxonomy" id="6928"/>
    <lineage>
        <taxon>Eukaryota</taxon>
        <taxon>Metazoa</taxon>
        <taxon>Ecdysozoa</taxon>
        <taxon>Arthropoda</taxon>
        <taxon>Chelicerata</taxon>
        <taxon>Arachnida</taxon>
        <taxon>Araneae</taxon>
        <taxon>Araneomorphae</taxon>
        <taxon>Entelegynae</taxon>
        <taxon>Lycosoidea</taxon>
        <taxon>Ctenidae</taxon>
        <taxon>Cupiennius</taxon>
    </lineage>
</organism>
<feature type="active site" description="Proton donor" evidence="4">
    <location>
        <position position="118"/>
    </location>
</feature>
<feature type="signal peptide" evidence="7">
    <location>
        <begin position="1"/>
        <end position="16"/>
    </location>
</feature>
<sequence length="394" mass="45746" precursor="true">METRIIFLHLLAIVSGFKIYWNVPTFQCTHNYKIDYVKLLSTYGIQVNDGGKFQGNQVTIFYETQLGLYPRILKSGKMENGGIPQRGNFEKHLEKASTDLQKVIPWKEFSGLGVIDWEAWRPTWEFNWEPLRIYQTESIKRAKELHPTANDSAVKEIAERQWEDSAKLYMLETLRLAKKLRPQAPWCYYLFPDCYNYVGKKPKDFQCSASIRKGNDKLSWLWKDSTALCPSIYVYESQLDRYSFEQRTWRDNEKLREALRVATRTSKIYPYVNYFDKELIPEQEVWRMLAQAAAVGGSGAVIWGSSAAVASEELCKSLKQYIIETLGPAAEKVAWRSDLCSKEICNNQGRCTFPDDDYANAWKLFTDDTVKFYAGNITCRCSENYSGRFCEKKN</sequence>
<feature type="disulfide bond" evidence="5">
    <location>
        <begin position="194"/>
        <end position="207"/>
    </location>
</feature>
<evidence type="ECO:0000256" key="3">
    <source>
        <dbReference type="PIRNR" id="PIRNR038193"/>
    </source>
</evidence>
<gene>
    <name evidence="9" type="primary">Hyal</name>
</gene>